<evidence type="ECO:0000313" key="10">
    <source>
        <dbReference type="Proteomes" id="UP001555786"/>
    </source>
</evidence>
<keyword evidence="10" id="KW-1185">Reference proteome</keyword>
<feature type="transmembrane region" description="Helical" evidence="7">
    <location>
        <begin position="262"/>
        <end position="284"/>
    </location>
</feature>
<proteinExistence type="inferred from homology"/>
<feature type="domain" description="ABC transmembrane type-1" evidence="8">
    <location>
        <begin position="72"/>
        <end position="283"/>
    </location>
</feature>
<evidence type="ECO:0000256" key="3">
    <source>
        <dbReference type="ARBA" id="ARBA00022475"/>
    </source>
</evidence>
<gene>
    <name evidence="9" type="ORF">ABXS05_25575</name>
</gene>
<keyword evidence="6 7" id="KW-0472">Membrane</keyword>
<dbReference type="Proteomes" id="UP001555786">
    <property type="component" value="Unassembled WGS sequence"/>
</dbReference>
<dbReference type="PANTHER" id="PTHR43005">
    <property type="entry name" value="BLR7065 PROTEIN"/>
    <property type="match status" value="1"/>
</dbReference>
<keyword evidence="4 7" id="KW-0812">Transmembrane</keyword>
<sequence length="293" mass="32418">MFQTSTSRRAVRTGPLLAPAVSVLLLWMIVPLVMTLWFSFQRYNLQNPLITGFAGINNYKFLLLNKTLWISIVNTIILVGSVLAATVIFGVLFAVVYDVEFPGRNIARLLVIAPFFVMPTVAALIWKNLLMHPVNGLFAWITRSLGLGVMDWFSQVPMLSVIMIVAWQWIPFATLILITAMQSLDREQMEAARMDGAKGPTMFWFIVLPHLLRPISVVVMIETIFLLSVFAEILVTTSGGPGNATTNLTYFIYLKALLQWDVGGASAGGVIAIVLANIVAAFLVRTVARNLET</sequence>
<protein>
    <submittedName>
        <fullName evidence="9">Sugar ABC transporter permease</fullName>
    </submittedName>
</protein>
<dbReference type="CDD" id="cd06261">
    <property type="entry name" value="TM_PBP2"/>
    <property type="match status" value="1"/>
</dbReference>
<dbReference type="PROSITE" id="PS50928">
    <property type="entry name" value="ABC_TM1"/>
    <property type="match status" value="1"/>
</dbReference>
<evidence type="ECO:0000256" key="7">
    <source>
        <dbReference type="RuleBase" id="RU363032"/>
    </source>
</evidence>
<keyword evidence="2 7" id="KW-0813">Transport</keyword>
<keyword evidence="5 7" id="KW-1133">Transmembrane helix</keyword>
<dbReference type="PANTHER" id="PTHR43005:SF2">
    <property type="entry name" value="INTEGRAL MEMBRANE SUGAR TRANSPORT PROTEIN"/>
    <property type="match status" value="1"/>
</dbReference>
<name>A0ABV3PUH7_9HYPH</name>
<feature type="transmembrane region" description="Helical" evidence="7">
    <location>
        <begin position="68"/>
        <end position="97"/>
    </location>
</feature>
<evidence type="ECO:0000313" key="9">
    <source>
        <dbReference type="EMBL" id="MEW9308944.1"/>
    </source>
</evidence>
<comment type="similarity">
    <text evidence="7">Belongs to the binding-protein-dependent transport system permease family.</text>
</comment>
<accession>A0ABV3PUH7</accession>
<comment type="caution">
    <text evidence="9">The sequence shown here is derived from an EMBL/GenBank/DDBJ whole genome shotgun (WGS) entry which is preliminary data.</text>
</comment>
<evidence type="ECO:0000256" key="6">
    <source>
        <dbReference type="ARBA" id="ARBA00023136"/>
    </source>
</evidence>
<keyword evidence="3" id="KW-1003">Cell membrane</keyword>
<dbReference type="EMBL" id="JBFNQD010000011">
    <property type="protein sequence ID" value="MEW9308944.1"/>
    <property type="molecule type" value="Genomic_DNA"/>
</dbReference>
<evidence type="ECO:0000256" key="1">
    <source>
        <dbReference type="ARBA" id="ARBA00004651"/>
    </source>
</evidence>
<dbReference type="InterPro" id="IPR000515">
    <property type="entry name" value="MetI-like"/>
</dbReference>
<evidence type="ECO:0000256" key="5">
    <source>
        <dbReference type="ARBA" id="ARBA00022989"/>
    </source>
</evidence>
<organism evidence="9 10">
    <name type="scientific">Labrys neptuniae</name>
    <dbReference type="NCBI Taxonomy" id="376174"/>
    <lineage>
        <taxon>Bacteria</taxon>
        <taxon>Pseudomonadati</taxon>
        <taxon>Pseudomonadota</taxon>
        <taxon>Alphaproteobacteria</taxon>
        <taxon>Hyphomicrobiales</taxon>
        <taxon>Xanthobacteraceae</taxon>
        <taxon>Labrys</taxon>
    </lineage>
</organism>
<feature type="transmembrane region" description="Helical" evidence="7">
    <location>
        <begin position="109"/>
        <end position="126"/>
    </location>
</feature>
<dbReference type="Gene3D" id="1.10.3720.10">
    <property type="entry name" value="MetI-like"/>
    <property type="match status" value="1"/>
</dbReference>
<dbReference type="InterPro" id="IPR035906">
    <property type="entry name" value="MetI-like_sf"/>
</dbReference>
<feature type="transmembrane region" description="Helical" evidence="7">
    <location>
        <begin position="16"/>
        <end position="40"/>
    </location>
</feature>
<reference evidence="9 10" key="1">
    <citation type="submission" date="2024-07" db="EMBL/GenBank/DDBJ databases">
        <title>Description of Labrys sedimenti sp. nov., isolated from a diclofenac-degrading enrichment culture.</title>
        <authorList>
            <person name="Tancsics A."/>
            <person name="Csepanyi A."/>
        </authorList>
    </citation>
    <scope>NUCLEOTIDE SEQUENCE [LARGE SCALE GENOMIC DNA]</scope>
    <source>
        <strain evidence="9 10">LMG 23578</strain>
    </source>
</reference>
<evidence type="ECO:0000256" key="4">
    <source>
        <dbReference type="ARBA" id="ARBA00022692"/>
    </source>
</evidence>
<evidence type="ECO:0000256" key="2">
    <source>
        <dbReference type="ARBA" id="ARBA00022448"/>
    </source>
</evidence>
<evidence type="ECO:0000259" key="8">
    <source>
        <dbReference type="PROSITE" id="PS50928"/>
    </source>
</evidence>
<feature type="transmembrane region" description="Helical" evidence="7">
    <location>
        <begin position="202"/>
        <end position="231"/>
    </location>
</feature>
<dbReference type="SUPFAM" id="SSF161098">
    <property type="entry name" value="MetI-like"/>
    <property type="match status" value="1"/>
</dbReference>
<comment type="subcellular location">
    <subcellularLocation>
        <location evidence="1 7">Cell membrane</location>
        <topology evidence="1 7">Multi-pass membrane protein</topology>
    </subcellularLocation>
</comment>
<dbReference type="RefSeq" id="WP_367625801.1">
    <property type="nucleotide sequence ID" value="NZ_JBFNQD010000011.1"/>
</dbReference>
<feature type="transmembrane region" description="Helical" evidence="7">
    <location>
        <begin position="158"/>
        <end position="181"/>
    </location>
</feature>
<dbReference type="Pfam" id="PF00528">
    <property type="entry name" value="BPD_transp_1"/>
    <property type="match status" value="1"/>
</dbReference>